<dbReference type="PROSITE" id="PS00101">
    <property type="entry name" value="HEXAPEP_TRANSFERASES"/>
    <property type="match status" value="1"/>
</dbReference>
<evidence type="ECO:0000256" key="2">
    <source>
        <dbReference type="ARBA" id="ARBA00022516"/>
    </source>
</evidence>
<dbReference type="InterPro" id="IPR001451">
    <property type="entry name" value="Hexapep"/>
</dbReference>
<dbReference type="GO" id="GO:0005737">
    <property type="term" value="C:cytoplasm"/>
    <property type="evidence" value="ECO:0007669"/>
    <property type="project" value="UniProtKB-SubCell"/>
</dbReference>
<keyword evidence="2 8" id="KW-0444">Lipid biosynthesis</keyword>
<dbReference type="InterPro" id="IPR011004">
    <property type="entry name" value="Trimer_LpxA-like_sf"/>
</dbReference>
<keyword evidence="4 8" id="KW-0808">Transferase</keyword>
<dbReference type="GO" id="GO:0016020">
    <property type="term" value="C:membrane"/>
    <property type="evidence" value="ECO:0007669"/>
    <property type="project" value="GOC"/>
</dbReference>
<dbReference type="InterPro" id="IPR018357">
    <property type="entry name" value="Hexapep_transf_CS"/>
</dbReference>
<dbReference type="PANTHER" id="PTHR43480:SF1">
    <property type="entry name" value="ACYL-[ACYL-CARRIER-PROTEIN]--UDP-N-ACETYLGLUCOSAMINE O-ACYLTRANSFERASE, MITOCHONDRIAL-RELATED"/>
    <property type="match status" value="1"/>
</dbReference>
<dbReference type="PIRSF" id="PIRSF000456">
    <property type="entry name" value="UDP-GlcNAc_acltr"/>
    <property type="match status" value="1"/>
</dbReference>
<proteinExistence type="inferred from homology"/>
<dbReference type="OrthoDB" id="9807278at2"/>
<name>A0A5R8Y1B2_9BACT</name>
<keyword evidence="11" id="KW-1185">Reference proteome</keyword>
<feature type="domain" description="UDP N-acetylglucosamine O-acyltransferase C-terminal" evidence="9">
    <location>
        <begin position="176"/>
        <end position="255"/>
    </location>
</feature>
<dbReference type="InterPro" id="IPR010137">
    <property type="entry name" value="Lipid_A_LpxA"/>
</dbReference>
<sequence>MSNIHKTAIIEDGAIIGENVTIGAFTIIGKDVKIGDGTSIGSHTLIEGKTTIGKNNQIFSHATLGSIPQDLKFDGEDVELIIGDNNKIREYTLFNPGTKGGGSITKIGDNNLFMGYTHVAHDVIVGNNCVFANVATLAGHVEIDDNVVIGGLTPIHQFCKIGSNVMVAGGSVVTQDIPPFCLAEGNRAVLRGLNLNGLRRRFDNRSDIDEVRKAYKAIFESGNPIADVANDLLENNDNKYVQELASFVVNTKRGIPFNRK</sequence>
<comment type="function">
    <text evidence="8">Involved in the biosynthesis of lipid A, a phosphorylated glycolipid that anchors the lipopolysaccharide to the outer membrane of the cell.</text>
</comment>
<dbReference type="RefSeq" id="WP_138152571.1">
    <property type="nucleotide sequence ID" value="NZ_CBDDKQ010000002.1"/>
</dbReference>
<dbReference type="EC" id="2.3.1.129" evidence="8"/>
<evidence type="ECO:0000259" key="9">
    <source>
        <dbReference type="Pfam" id="PF13720"/>
    </source>
</evidence>
<dbReference type="InterPro" id="IPR029098">
    <property type="entry name" value="Acetyltransf_C"/>
</dbReference>
<comment type="caution">
    <text evidence="10">The sequence shown here is derived from an EMBL/GenBank/DDBJ whole genome shotgun (WGS) entry which is preliminary data.</text>
</comment>
<protein>
    <recommendedName>
        <fullName evidence="8">Acyl-[acyl-carrier-protein]--UDP-N-acetylglucosamine O-acyltransferase</fullName>
        <shortName evidence="8">UDP-N-acetylglucosamine acyltransferase</shortName>
        <ecNumber evidence="8">2.3.1.129</ecNumber>
    </recommendedName>
</protein>
<dbReference type="GO" id="GO:0008780">
    <property type="term" value="F:acyl-[acyl-carrier-protein]-UDP-N-acetylglucosamine O-acyltransferase activity"/>
    <property type="evidence" value="ECO:0007669"/>
    <property type="project" value="UniProtKB-UniRule"/>
</dbReference>
<evidence type="ECO:0000256" key="4">
    <source>
        <dbReference type="ARBA" id="ARBA00022679"/>
    </source>
</evidence>
<dbReference type="Proteomes" id="UP000308901">
    <property type="component" value="Unassembled WGS sequence"/>
</dbReference>
<evidence type="ECO:0000313" key="10">
    <source>
        <dbReference type="EMBL" id="TLP38576.1"/>
    </source>
</evidence>
<dbReference type="HAMAP" id="MF_00387">
    <property type="entry name" value="LpxA"/>
    <property type="match status" value="1"/>
</dbReference>
<keyword evidence="5 8" id="KW-0677">Repeat</keyword>
<dbReference type="Gene3D" id="2.160.10.10">
    <property type="entry name" value="Hexapeptide repeat proteins"/>
    <property type="match status" value="1"/>
</dbReference>
<evidence type="ECO:0000256" key="3">
    <source>
        <dbReference type="ARBA" id="ARBA00022556"/>
    </source>
</evidence>
<keyword evidence="3 8" id="KW-0441">Lipid A biosynthesis</keyword>
<evidence type="ECO:0000256" key="5">
    <source>
        <dbReference type="ARBA" id="ARBA00022737"/>
    </source>
</evidence>
<evidence type="ECO:0000256" key="7">
    <source>
        <dbReference type="ARBA" id="ARBA00023315"/>
    </source>
</evidence>
<comment type="subunit">
    <text evidence="8">Homotrimer.</text>
</comment>
<evidence type="ECO:0000256" key="8">
    <source>
        <dbReference type="HAMAP-Rule" id="MF_00387"/>
    </source>
</evidence>
<accession>A0A5R8Y1B2</accession>
<organism evidence="10 11">
    <name type="scientific">Arcobacter arenosus</name>
    <dbReference type="NCBI Taxonomy" id="2576037"/>
    <lineage>
        <taxon>Bacteria</taxon>
        <taxon>Pseudomonadati</taxon>
        <taxon>Campylobacterota</taxon>
        <taxon>Epsilonproteobacteria</taxon>
        <taxon>Campylobacterales</taxon>
        <taxon>Arcobacteraceae</taxon>
        <taxon>Arcobacter</taxon>
    </lineage>
</organism>
<dbReference type="GO" id="GO:0009245">
    <property type="term" value="P:lipid A biosynthetic process"/>
    <property type="evidence" value="ECO:0007669"/>
    <property type="project" value="UniProtKB-UniRule"/>
</dbReference>
<evidence type="ECO:0000256" key="6">
    <source>
        <dbReference type="ARBA" id="ARBA00023098"/>
    </source>
</evidence>
<comment type="pathway">
    <text evidence="8">Glycolipid biosynthesis; lipid IV(A) biosynthesis; lipid IV(A) from (3R)-3-hydroxytetradecanoyl-[acyl-carrier-protein] and UDP-N-acetyl-alpha-D-glucosamine: step 1/6.</text>
</comment>
<dbReference type="UniPathway" id="UPA00359">
    <property type="reaction ID" value="UER00477"/>
</dbReference>
<dbReference type="AlphaFoldDB" id="A0A5R8Y1B2"/>
<reference evidence="10 11" key="1">
    <citation type="submission" date="2019-05" db="EMBL/GenBank/DDBJ databases">
        <title>Arcobacter sp. nov., isolated from sea sediment.</title>
        <authorList>
            <person name="Kim W."/>
        </authorList>
    </citation>
    <scope>NUCLEOTIDE SEQUENCE [LARGE SCALE GENOMIC DNA]</scope>
    <source>
        <strain evidence="10 11">CAU 1517</strain>
    </source>
</reference>
<dbReference type="Pfam" id="PF13720">
    <property type="entry name" value="Acetyltransf_11"/>
    <property type="match status" value="1"/>
</dbReference>
<keyword evidence="6 8" id="KW-0443">Lipid metabolism</keyword>
<dbReference type="NCBIfam" id="NF003657">
    <property type="entry name" value="PRK05289.1"/>
    <property type="match status" value="1"/>
</dbReference>
<dbReference type="EMBL" id="VANU01000003">
    <property type="protein sequence ID" value="TLP38576.1"/>
    <property type="molecule type" value="Genomic_DNA"/>
</dbReference>
<dbReference type="InterPro" id="IPR037157">
    <property type="entry name" value="Acetyltransf_C_sf"/>
</dbReference>
<comment type="catalytic activity">
    <reaction evidence="8">
        <text>a (3R)-hydroxyacyl-[ACP] + UDP-N-acetyl-alpha-D-glucosamine = a UDP-3-O-[(3R)-3-hydroxyacyl]-N-acetyl-alpha-D-glucosamine + holo-[ACP]</text>
        <dbReference type="Rhea" id="RHEA:67812"/>
        <dbReference type="Rhea" id="RHEA-COMP:9685"/>
        <dbReference type="Rhea" id="RHEA-COMP:9945"/>
        <dbReference type="ChEBI" id="CHEBI:57705"/>
        <dbReference type="ChEBI" id="CHEBI:64479"/>
        <dbReference type="ChEBI" id="CHEBI:78827"/>
        <dbReference type="ChEBI" id="CHEBI:173225"/>
        <dbReference type="EC" id="2.3.1.129"/>
    </reaction>
</comment>
<evidence type="ECO:0000313" key="11">
    <source>
        <dbReference type="Proteomes" id="UP000308901"/>
    </source>
</evidence>
<dbReference type="Gene3D" id="1.20.1180.10">
    <property type="entry name" value="Udp N-acetylglucosamine O-acyltransferase, C-terminal domain"/>
    <property type="match status" value="1"/>
</dbReference>
<evidence type="ECO:0000256" key="1">
    <source>
        <dbReference type="ARBA" id="ARBA00022490"/>
    </source>
</evidence>
<comment type="subcellular location">
    <subcellularLocation>
        <location evidence="8">Cytoplasm</location>
    </subcellularLocation>
</comment>
<dbReference type="PANTHER" id="PTHR43480">
    <property type="entry name" value="ACYL-[ACYL-CARRIER-PROTEIN]--UDP-N-ACETYLGLUCOSAMINE O-ACYLTRANSFERASE"/>
    <property type="match status" value="1"/>
</dbReference>
<dbReference type="CDD" id="cd03351">
    <property type="entry name" value="LbH_UDP-GlcNAc_AT"/>
    <property type="match status" value="1"/>
</dbReference>
<dbReference type="Pfam" id="PF00132">
    <property type="entry name" value="Hexapep"/>
    <property type="match status" value="2"/>
</dbReference>
<keyword evidence="1 8" id="KW-0963">Cytoplasm</keyword>
<dbReference type="NCBIfam" id="TIGR01852">
    <property type="entry name" value="lipid_A_lpxA"/>
    <property type="match status" value="1"/>
</dbReference>
<keyword evidence="7 8" id="KW-0012">Acyltransferase</keyword>
<comment type="similarity">
    <text evidence="8">Belongs to the transferase hexapeptide repeat family. LpxA subfamily.</text>
</comment>
<gene>
    <name evidence="8 10" type="primary">lpxA</name>
    <name evidence="10" type="ORF">FDK22_08945</name>
</gene>
<dbReference type="SUPFAM" id="SSF51161">
    <property type="entry name" value="Trimeric LpxA-like enzymes"/>
    <property type="match status" value="1"/>
</dbReference>